<dbReference type="AlphaFoldDB" id="A0A4Q8AE01"/>
<keyword evidence="2 4" id="KW-0378">Hydrolase</keyword>
<dbReference type="SUPFAM" id="SSF56784">
    <property type="entry name" value="HAD-like"/>
    <property type="match status" value="1"/>
</dbReference>
<dbReference type="InterPro" id="IPR036412">
    <property type="entry name" value="HAD-like_sf"/>
</dbReference>
<dbReference type="PANTHER" id="PTHR46470">
    <property type="entry name" value="N-ACYLNEURAMINATE-9-PHOSPHATASE"/>
    <property type="match status" value="1"/>
</dbReference>
<comment type="cofactor">
    <cofactor evidence="1">
        <name>Mg(2+)</name>
        <dbReference type="ChEBI" id="CHEBI:18420"/>
    </cofactor>
</comment>
<dbReference type="SFLD" id="SFLDS00003">
    <property type="entry name" value="Haloacid_Dehalogenase"/>
    <property type="match status" value="1"/>
</dbReference>
<evidence type="ECO:0000256" key="1">
    <source>
        <dbReference type="ARBA" id="ARBA00001946"/>
    </source>
</evidence>
<keyword evidence="3" id="KW-0460">Magnesium</keyword>
<dbReference type="GO" id="GO:0044281">
    <property type="term" value="P:small molecule metabolic process"/>
    <property type="evidence" value="ECO:0007669"/>
    <property type="project" value="UniProtKB-ARBA"/>
</dbReference>
<proteinExistence type="predicted"/>
<evidence type="ECO:0000256" key="3">
    <source>
        <dbReference type="ARBA" id="ARBA00022842"/>
    </source>
</evidence>
<dbReference type="PRINTS" id="PR00413">
    <property type="entry name" value="HADHALOGNASE"/>
</dbReference>
<dbReference type="InterPro" id="IPR041492">
    <property type="entry name" value="HAD_2"/>
</dbReference>
<gene>
    <name evidence="4" type="ORF">EV380_2094</name>
</gene>
<dbReference type="InterPro" id="IPR051400">
    <property type="entry name" value="HAD-like_hydrolase"/>
</dbReference>
<dbReference type="InterPro" id="IPR006439">
    <property type="entry name" value="HAD-SF_hydro_IA"/>
</dbReference>
<dbReference type="InterPro" id="IPR023214">
    <property type="entry name" value="HAD_sf"/>
</dbReference>
<reference evidence="4 5" key="1">
    <citation type="submission" date="2019-02" db="EMBL/GenBank/DDBJ databases">
        <title>Sequencing the genomes of 1000 actinobacteria strains.</title>
        <authorList>
            <person name="Klenk H.-P."/>
        </authorList>
    </citation>
    <scope>NUCLEOTIDE SEQUENCE [LARGE SCALE GENOMIC DNA]</scope>
    <source>
        <strain evidence="4 5">DSM 17364</strain>
    </source>
</reference>
<dbReference type="Pfam" id="PF13419">
    <property type="entry name" value="HAD_2"/>
    <property type="match status" value="1"/>
</dbReference>
<dbReference type="Gene3D" id="3.40.50.1000">
    <property type="entry name" value="HAD superfamily/HAD-like"/>
    <property type="match status" value="1"/>
</dbReference>
<dbReference type="SFLD" id="SFLDG01129">
    <property type="entry name" value="C1.5:_HAD__Beta-PGM__Phosphata"/>
    <property type="match status" value="1"/>
</dbReference>
<dbReference type="Proteomes" id="UP000292685">
    <property type="component" value="Unassembled WGS sequence"/>
</dbReference>
<dbReference type="GO" id="GO:0016787">
    <property type="term" value="F:hydrolase activity"/>
    <property type="evidence" value="ECO:0007669"/>
    <property type="project" value="UniProtKB-KW"/>
</dbReference>
<dbReference type="Gene3D" id="1.10.150.520">
    <property type="match status" value="1"/>
</dbReference>
<name>A0A4Q8AE01_9MICC</name>
<accession>A0A4Q8AE01</accession>
<organism evidence="4 5">
    <name type="scientific">Zhihengliuella halotolerans</name>
    <dbReference type="NCBI Taxonomy" id="370736"/>
    <lineage>
        <taxon>Bacteria</taxon>
        <taxon>Bacillati</taxon>
        <taxon>Actinomycetota</taxon>
        <taxon>Actinomycetes</taxon>
        <taxon>Micrococcales</taxon>
        <taxon>Micrococcaceae</taxon>
        <taxon>Zhihengliuella</taxon>
    </lineage>
</organism>
<evidence type="ECO:0000313" key="5">
    <source>
        <dbReference type="Proteomes" id="UP000292685"/>
    </source>
</evidence>
<comment type="caution">
    <text evidence="4">The sequence shown here is derived from an EMBL/GenBank/DDBJ whole genome shotgun (WGS) entry which is preliminary data.</text>
</comment>
<dbReference type="NCBIfam" id="TIGR01549">
    <property type="entry name" value="HAD-SF-IA-v1"/>
    <property type="match status" value="1"/>
</dbReference>
<keyword evidence="5" id="KW-1185">Reference proteome</keyword>
<evidence type="ECO:0000256" key="2">
    <source>
        <dbReference type="ARBA" id="ARBA00022801"/>
    </source>
</evidence>
<sequence length="211" mass="22804">MDLDNTLIDRSAGFTAWAEAFVHSINGDPADVEWLVEVDRDGYADRSAVAQAMKDRFALNQSVDAVVGLLLFDHLSFLTVESATTTALDSAASSGHSLGLITNGTVEQQQRKVDQLDLARFFNAIVISEAEGISKPDPRLFRIAAHRAGATLDGGWMIGDHPESDVSGAREAGLNTAWIMRGRRWPHASFSPTRAFPSVHEAIMAITADLA</sequence>
<dbReference type="PANTHER" id="PTHR46470:SF4">
    <property type="entry name" value="5-AMINO-6-(5-PHOSPHO-D-RIBITYLAMINO)URACIL PHOSPHATASE YIGB"/>
    <property type="match status" value="1"/>
</dbReference>
<evidence type="ECO:0000313" key="4">
    <source>
        <dbReference type="EMBL" id="RZU62497.1"/>
    </source>
</evidence>
<protein>
    <submittedName>
        <fullName evidence="4">Putative hydrolase of the HAD superfamily</fullName>
    </submittedName>
</protein>
<dbReference type="EMBL" id="SHLA01000001">
    <property type="protein sequence ID" value="RZU62497.1"/>
    <property type="molecule type" value="Genomic_DNA"/>
</dbReference>